<evidence type="ECO:0000313" key="8">
    <source>
        <dbReference type="EMBL" id="QDG72307.1"/>
    </source>
</evidence>
<dbReference type="GO" id="GO:0004175">
    <property type="term" value="F:endopeptidase activity"/>
    <property type="evidence" value="ECO:0007669"/>
    <property type="project" value="TreeGrafter"/>
</dbReference>
<evidence type="ECO:0000259" key="7">
    <source>
        <dbReference type="PROSITE" id="PS50106"/>
    </source>
</evidence>
<dbReference type="SMART" id="SM00228">
    <property type="entry name" value="PDZ"/>
    <property type="match status" value="1"/>
</dbReference>
<evidence type="ECO:0000313" key="9">
    <source>
        <dbReference type="Proteomes" id="UP000316665"/>
    </source>
</evidence>
<comment type="similarity">
    <text evidence="1 5">Belongs to the peptidase S41A family.</text>
</comment>
<sequence>MMGKLKNTGLIGLGVVAGVAVSLQFSAMAQKTVEPPLPLEELRQLADVFGLIKSDYVEPVEDKKLLEDAISGMVASLDPHSAYLDKKAYAELREGSEGKFVGLGIEIGLSEDGYIKIVSPIEDSPAYRAGIKAGDLITRLDGQPVKGVSLDDSVKRMRGEPGTKVSLTIARKDEPQPLAFTITREEIHQKSVKAKMVEPGYAWLRVSQFQEPTVDDMAAQITALYQQNPHIKGMVLDLRNDPGGVLQGAIGVSAAFLPKDAAIVSTNGQLPDSKQVFYGRAEYYTFRAEGDALAKLPAAIKKVPLVVLVNTGSASASEIVAGALQDYKRATIIGTPTFGKGSVQTIRQLTADTAVKLTTARYYTPNGRSIQAKGIVPDLLVDENADGDGLNGLRIREADLTKHLSNDRDQGSANNGAKAAPVNDEMEEQLRIIALEKTRKPLEFGSKDDFQLHQALNHLKGLPVQLAKAEPLVVQADVKKEQKK</sequence>
<dbReference type="InterPro" id="IPR055210">
    <property type="entry name" value="CtpA/B_N"/>
</dbReference>
<evidence type="ECO:0000256" key="5">
    <source>
        <dbReference type="RuleBase" id="RU004404"/>
    </source>
</evidence>
<reference evidence="8 9" key="1">
    <citation type="submission" date="2019-06" db="EMBL/GenBank/DDBJ databases">
        <title>Complete genome sequence of Janthinobacterium sp. SNU WT3 isolated from diseased rainbow trout.</title>
        <authorList>
            <person name="Oh W.T."/>
            <person name="Park S.C."/>
        </authorList>
    </citation>
    <scope>NUCLEOTIDE SEQUENCE [LARGE SCALE GENOMIC DNA]</scope>
    <source>
        <strain evidence="8 9">SNU WT3</strain>
    </source>
</reference>
<dbReference type="EMBL" id="CP041185">
    <property type="protein sequence ID" value="QDG72307.1"/>
    <property type="molecule type" value="Genomic_DNA"/>
</dbReference>
<dbReference type="Pfam" id="PF17820">
    <property type="entry name" value="PDZ_6"/>
    <property type="match status" value="1"/>
</dbReference>
<dbReference type="Proteomes" id="UP000316665">
    <property type="component" value="Chromosome"/>
</dbReference>
<protein>
    <submittedName>
        <fullName evidence="8">S41 family peptidase</fullName>
    </submittedName>
</protein>
<keyword evidence="4 5" id="KW-0720">Serine protease</keyword>
<dbReference type="KEGG" id="jas:FJQ89_19235"/>
<evidence type="ECO:0000256" key="2">
    <source>
        <dbReference type="ARBA" id="ARBA00022670"/>
    </source>
</evidence>
<dbReference type="FunFam" id="2.30.42.10:FF:000063">
    <property type="entry name" value="Peptidase, S41 family"/>
    <property type="match status" value="1"/>
</dbReference>
<keyword evidence="3 5" id="KW-0378">Hydrolase</keyword>
<dbReference type="Gene3D" id="2.30.42.10">
    <property type="match status" value="1"/>
</dbReference>
<dbReference type="InterPro" id="IPR001478">
    <property type="entry name" value="PDZ"/>
</dbReference>
<dbReference type="SMART" id="SM00245">
    <property type="entry name" value="TSPc"/>
    <property type="match status" value="1"/>
</dbReference>
<dbReference type="Gene3D" id="3.30.750.44">
    <property type="match status" value="1"/>
</dbReference>
<dbReference type="InterPro" id="IPR041489">
    <property type="entry name" value="PDZ_6"/>
</dbReference>
<evidence type="ECO:0000256" key="6">
    <source>
        <dbReference type="SAM" id="MobiDB-lite"/>
    </source>
</evidence>
<dbReference type="InterPro" id="IPR029045">
    <property type="entry name" value="ClpP/crotonase-like_dom_sf"/>
</dbReference>
<evidence type="ECO:0000256" key="3">
    <source>
        <dbReference type="ARBA" id="ARBA00022801"/>
    </source>
</evidence>
<dbReference type="PANTHER" id="PTHR32060:SF30">
    <property type="entry name" value="CARBOXY-TERMINAL PROCESSING PROTEASE CTPA"/>
    <property type="match status" value="1"/>
</dbReference>
<dbReference type="Pfam" id="PF22694">
    <property type="entry name" value="CtpB_N-like"/>
    <property type="match status" value="1"/>
</dbReference>
<dbReference type="GO" id="GO:0007165">
    <property type="term" value="P:signal transduction"/>
    <property type="evidence" value="ECO:0007669"/>
    <property type="project" value="TreeGrafter"/>
</dbReference>
<dbReference type="Pfam" id="PF03572">
    <property type="entry name" value="Peptidase_S41"/>
    <property type="match status" value="1"/>
</dbReference>
<dbReference type="GO" id="GO:0006508">
    <property type="term" value="P:proteolysis"/>
    <property type="evidence" value="ECO:0007669"/>
    <property type="project" value="UniProtKB-KW"/>
</dbReference>
<dbReference type="OrthoDB" id="9812068at2"/>
<evidence type="ECO:0000256" key="1">
    <source>
        <dbReference type="ARBA" id="ARBA00009179"/>
    </source>
</evidence>
<accession>A0A4Y6RIP1</accession>
<dbReference type="RefSeq" id="WP_141171333.1">
    <property type="nucleotide sequence ID" value="NZ_CP041185.1"/>
</dbReference>
<dbReference type="CDD" id="cd06782">
    <property type="entry name" value="cpPDZ_CPP-like"/>
    <property type="match status" value="1"/>
</dbReference>
<dbReference type="Gene3D" id="3.90.226.10">
    <property type="entry name" value="2-enoyl-CoA Hydratase, Chain A, domain 1"/>
    <property type="match status" value="1"/>
</dbReference>
<dbReference type="InterPro" id="IPR005151">
    <property type="entry name" value="Tail-specific_protease"/>
</dbReference>
<dbReference type="NCBIfam" id="TIGR00225">
    <property type="entry name" value="prc"/>
    <property type="match status" value="1"/>
</dbReference>
<organism evidence="8 9">
    <name type="scientific">Janthinobacterium tructae</name>
    <dbReference type="NCBI Taxonomy" id="2590869"/>
    <lineage>
        <taxon>Bacteria</taxon>
        <taxon>Pseudomonadati</taxon>
        <taxon>Pseudomonadota</taxon>
        <taxon>Betaproteobacteria</taxon>
        <taxon>Burkholderiales</taxon>
        <taxon>Oxalobacteraceae</taxon>
        <taxon>Janthinobacterium</taxon>
    </lineage>
</organism>
<dbReference type="InterPro" id="IPR036034">
    <property type="entry name" value="PDZ_sf"/>
</dbReference>
<keyword evidence="2 5" id="KW-0645">Protease</keyword>
<dbReference type="FunFam" id="3.30.750.44:FF:000001">
    <property type="entry name" value="S41 family peptidase"/>
    <property type="match status" value="1"/>
</dbReference>
<dbReference type="PROSITE" id="PS50106">
    <property type="entry name" value="PDZ"/>
    <property type="match status" value="1"/>
</dbReference>
<dbReference type="PANTHER" id="PTHR32060">
    <property type="entry name" value="TAIL-SPECIFIC PROTEASE"/>
    <property type="match status" value="1"/>
</dbReference>
<feature type="domain" description="PDZ" evidence="7">
    <location>
        <begin position="89"/>
        <end position="158"/>
    </location>
</feature>
<keyword evidence="9" id="KW-1185">Reference proteome</keyword>
<evidence type="ECO:0000256" key="4">
    <source>
        <dbReference type="ARBA" id="ARBA00022825"/>
    </source>
</evidence>
<dbReference type="SUPFAM" id="SSF50156">
    <property type="entry name" value="PDZ domain-like"/>
    <property type="match status" value="1"/>
</dbReference>
<proteinExistence type="inferred from homology"/>
<dbReference type="CDD" id="cd07560">
    <property type="entry name" value="Peptidase_S41_CPP"/>
    <property type="match status" value="1"/>
</dbReference>
<dbReference type="GO" id="GO:0030288">
    <property type="term" value="C:outer membrane-bounded periplasmic space"/>
    <property type="evidence" value="ECO:0007669"/>
    <property type="project" value="TreeGrafter"/>
</dbReference>
<dbReference type="InterPro" id="IPR004447">
    <property type="entry name" value="Peptidase_S41A"/>
</dbReference>
<dbReference type="SUPFAM" id="SSF52096">
    <property type="entry name" value="ClpP/crotonase"/>
    <property type="match status" value="1"/>
</dbReference>
<dbReference type="AlphaFoldDB" id="A0A4Y6RIP1"/>
<gene>
    <name evidence="8" type="ORF">FJQ89_19235</name>
</gene>
<feature type="region of interest" description="Disordered" evidence="6">
    <location>
        <begin position="403"/>
        <end position="423"/>
    </location>
</feature>
<dbReference type="GO" id="GO:0008236">
    <property type="term" value="F:serine-type peptidase activity"/>
    <property type="evidence" value="ECO:0007669"/>
    <property type="project" value="UniProtKB-KW"/>
</dbReference>
<name>A0A4Y6RIP1_9BURK</name>